<dbReference type="PANTHER" id="PTHR31344">
    <property type="entry name" value="NUCLEAR PORE COMPLEX PROTEIN NUP205"/>
    <property type="match status" value="1"/>
</dbReference>
<feature type="coiled-coil region" evidence="5">
    <location>
        <begin position="25"/>
        <end position="52"/>
    </location>
</feature>
<name>A0A0N5AVU1_9BILA</name>
<reference evidence="7" key="1">
    <citation type="submission" date="2016-04" db="UniProtKB">
        <authorList>
            <consortium name="WormBaseParasite"/>
        </authorList>
    </citation>
    <scope>IDENTIFICATION</scope>
</reference>
<evidence type="ECO:0000256" key="2">
    <source>
        <dbReference type="ARBA" id="ARBA00005892"/>
    </source>
</evidence>
<keyword evidence="4" id="KW-0539">Nucleus</keyword>
<dbReference type="WBParaSite" id="SMUV_0000901901-mRNA-1">
    <property type="protein sequence ID" value="SMUV_0000901901-mRNA-1"/>
    <property type="gene ID" value="SMUV_0000901901"/>
</dbReference>
<evidence type="ECO:0000256" key="4">
    <source>
        <dbReference type="ARBA" id="ARBA00023242"/>
    </source>
</evidence>
<keyword evidence="3" id="KW-0813">Transport</keyword>
<keyword evidence="6" id="KW-1185">Reference proteome</keyword>
<sequence>MWIKARNLFEEIKDYITKCDGDEGNSDATSLLETLEKNKKQLTEILKNTSKSPAHRSQIDKVGAVVSLDSGQSIKIDEGLRAESLIISDVFNCDEFEALELVLTGEVQMQHFTFLTRGLCAVVCYYDAHRFRSASVKALLELKCNPDIAKVSGLSNFLNQFSNDPLLAKQLIGRNVLQNISVESQFQALHQPNVNGLGGPKHQQILRELIEETIANCCESLFSLCSSLNFETVPLFVKDLFTPLMTLSPTSEFQDIHLYMWTAILVLLSPQNIRKKSQLSITVSCGKETMNLIYQQLLSSDWLDVCTCASLQLAFVVTYNWLNVHQAAKEVLGGFKLDFDELLEKAINGMAFPFIRKCIITAGKFRKTTITFEMVDTLIKTFIAHFPNKLMILQRVCEEELLNVEDFLAKGQLYRPNLHYESFLRCIADLYDTDQEFVVPFAAQFSSINTEELVKFLKVGKTLYSPVLHVAYLDMVKKLCKSQKTANFLLHLLSSNSLPGEDSLCWDHFWKALHEYLRLFQVKLTTAKRTSLFSSDTTQQISQTELAGLIAWIQLAESVALQDVEAQRQCINNSGWMCIDTCVGLLCSGIPLLLKGALYRFLAALAYDERGASKIWVSLNAHSVLTLTQEGKLLGIQEELEERECSSKTYVSSLGFLTLMKPLLLRVANTGDYLNLTPYIQFIIKSIIAQFADRSYQDITEMWDLCSTACDAIFNFLKYYIVTASSVANSHLQVAILTQLLNESPAFRSLMLVLLEGAERLADYSVRCPKREAAALSVLRLFDNCVSRHATLLDAIRASDSSLIISSLDSLFLTPVSTKNQVSCIAVIASYISHGELLPRHAYHAASILREISCTRPSLQTRLVQSLSSVSTELMSGAAKALSSKGSCMSVSFLDPIVFSRVEKLSTERIRGETARLLVEMCTTAVEMDPAVPNIAYLLCGVNGTPKTCLHSIIETTAELIENEDALYCSHSALFEPMLRFLLRLVSAESGCSQIVLRFLRSNHDLVYRLASSSLFVANTSVRLDGEEARVSVYLQHMLQGLILNLSAIELCSLLKISHYSQPERFYRLMFGNTESRESTVGNEQRNETSVANSDNCSIEEDSALNTGSQLLWKMLTYTKLDTELLSSPKLAILDAKKLQKSSEEEEVLTYCVEYNRLRIAEASARQLLSGWLSFVNVVAIFAPVRFLDLEVQVHLLTDAVYLLTHYGVGMDMDALLSSAISQCLFRLVTSICGMLKVLEQETSAIKETLAPILDLLLQYIVQPGRRSLQSKLDLYGCVLYVLNSSISSQGKELQKSSCDVRKSEDFLLVLTTLQVHKKDPIRSVISKHGDELLSKLTNDICESPYNLQIVAMSCLIQVLREDSLGSQRLTSAFVKGGNLRHVLESLRQLDLDQEVETTFMHSLVQLKIILTLLIRLALTDYGWLGLCEHHTLEVLSRMSLWKNPPKAIFLNLNNSSMKGRGITQLYMTNVDLVIRFCLALCSNRNWKRCSGEILYLIVCNEEVLNQLSRIDEKQETVQRCAALVAHVYLLDENARDYINSSSCLESLKKLAEEPVGDASTVLLNTASVLPTATSANHSLVY</sequence>
<proteinExistence type="inferred from homology"/>
<dbReference type="Proteomes" id="UP000046393">
    <property type="component" value="Unplaced"/>
</dbReference>
<keyword evidence="5" id="KW-0175">Coiled coil</keyword>
<protein>
    <submittedName>
        <fullName evidence="7">MMS19 nucleotide excision repair protein</fullName>
    </submittedName>
</protein>
<comment type="similarity">
    <text evidence="2">Belongs to the NUP186/NUP192/NUP205 family.</text>
</comment>
<comment type="subcellular location">
    <subcellularLocation>
        <location evidence="1">Nucleus</location>
    </subcellularLocation>
</comment>
<dbReference type="PANTHER" id="PTHR31344:SF0">
    <property type="entry name" value="NUCLEAR PORE COMPLEX PROTEIN NUP205"/>
    <property type="match status" value="1"/>
</dbReference>
<evidence type="ECO:0000256" key="5">
    <source>
        <dbReference type="SAM" id="Coils"/>
    </source>
</evidence>
<organism evidence="6 7">
    <name type="scientific">Syphacia muris</name>
    <dbReference type="NCBI Taxonomy" id="451379"/>
    <lineage>
        <taxon>Eukaryota</taxon>
        <taxon>Metazoa</taxon>
        <taxon>Ecdysozoa</taxon>
        <taxon>Nematoda</taxon>
        <taxon>Chromadorea</taxon>
        <taxon>Rhabditida</taxon>
        <taxon>Spirurina</taxon>
        <taxon>Oxyuridomorpha</taxon>
        <taxon>Oxyuroidea</taxon>
        <taxon>Oxyuridae</taxon>
        <taxon>Syphacia</taxon>
    </lineage>
</organism>
<accession>A0A0N5AVU1</accession>
<evidence type="ECO:0000313" key="7">
    <source>
        <dbReference type="WBParaSite" id="SMUV_0000901901-mRNA-1"/>
    </source>
</evidence>
<dbReference type="STRING" id="451379.A0A0N5AVU1"/>
<dbReference type="GO" id="GO:0017056">
    <property type="term" value="F:structural constituent of nuclear pore"/>
    <property type="evidence" value="ECO:0007669"/>
    <property type="project" value="TreeGrafter"/>
</dbReference>
<dbReference type="GO" id="GO:0006999">
    <property type="term" value="P:nuclear pore organization"/>
    <property type="evidence" value="ECO:0007669"/>
    <property type="project" value="TreeGrafter"/>
</dbReference>
<dbReference type="Pfam" id="PF11894">
    <property type="entry name" value="Nup192"/>
    <property type="match status" value="1"/>
</dbReference>
<dbReference type="InterPro" id="IPR021827">
    <property type="entry name" value="Nup186/Nup192/Nup205"/>
</dbReference>
<evidence type="ECO:0000256" key="1">
    <source>
        <dbReference type="ARBA" id="ARBA00004123"/>
    </source>
</evidence>
<evidence type="ECO:0000256" key="3">
    <source>
        <dbReference type="ARBA" id="ARBA00022448"/>
    </source>
</evidence>
<evidence type="ECO:0000313" key="6">
    <source>
        <dbReference type="Proteomes" id="UP000046393"/>
    </source>
</evidence>
<dbReference type="GO" id="GO:0044611">
    <property type="term" value="C:nuclear pore inner ring"/>
    <property type="evidence" value="ECO:0007669"/>
    <property type="project" value="TreeGrafter"/>
</dbReference>